<keyword evidence="3" id="KW-1185">Reference proteome</keyword>
<proteinExistence type="predicted"/>
<keyword evidence="1" id="KW-1133">Transmembrane helix</keyword>
<comment type="caution">
    <text evidence="2">The sequence shown here is derived from an EMBL/GenBank/DDBJ whole genome shotgun (WGS) entry which is preliminary data.</text>
</comment>
<dbReference type="EMBL" id="SWKV01000062">
    <property type="protein sequence ID" value="KAF3035012.1"/>
    <property type="molecule type" value="Genomic_DNA"/>
</dbReference>
<name>A0A9P4WK96_9PLEO</name>
<dbReference type="Proteomes" id="UP000758155">
    <property type="component" value="Unassembled WGS sequence"/>
</dbReference>
<protein>
    <submittedName>
        <fullName evidence="2">Uncharacterized protein</fullName>
    </submittedName>
</protein>
<reference evidence="2" key="1">
    <citation type="submission" date="2019-04" db="EMBL/GenBank/DDBJ databases">
        <title>Sequencing of skin fungus with MAO and IRED activity.</title>
        <authorList>
            <person name="Marsaioli A.J."/>
            <person name="Bonatto J.M.C."/>
            <person name="Reis Junior O."/>
        </authorList>
    </citation>
    <scope>NUCLEOTIDE SEQUENCE</scope>
    <source>
        <strain evidence="2">28M1</strain>
    </source>
</reference>
<sequence length="63" mass="7073">MKYDSIDRMDNNLTVHRTMIPTASIYLLCHAFQLVAYLSDLFAGAIVPPRMPQAMFASPTPTE</sequence>
<evidence type="ECO:0000313" key="3">
    <source>
        <dbReference type="Proteomes" id="UP000758155"/>
    </source>
</evidence>
<evidence type="ECO:0000313" key="2">
    <source>
        <dbReference type="EMBL" id="KAF3035012.1"/>
    </source>
</evidence>
<evidence type="ECO:0000256" key="1">
    <source>
        <dbReference type="SAM" id="Phobius"/>
    </source>
</evidence>
<accession>A0A9P4WK96</accession>
<gene>
    <name evidence="2" type="ORF">E8E12_005274</name>
</gene>
<organism evidence="2 3">
    <name type="scientific">Didymella heteroderae</name>
    <dbReference type="NCBI Taxonomy" id="1769908"/>
    <lineage>
        <taxon>Eukaryota</taxon>
        <taxon>Fungi</taxon>
        <taxon>Dikarya</taxon>
        <taxon>Ascomycota</taxon>
        <taxon>Pezizomycotina</taxon>
        <taxon>Dothideomycetes</taxon>
        <taxon>Pleosporomycetidae</taxon>
        <taxon>Pleosporales</taxon>
        <taxon>Pleosporineae</taxon>
        <taxon>Didymellaceae</taxon>
        <taxon>Didymella</taxon>
    </lineage>
</organism>
<keyword evidence="1" id="KW-0812">Transmembrane</keyword>
<feature type="transmembrane region" description="Helical" evidence="1">
    <location>
        <begin position="25"/>
        <end position="47"/>
    </location>
</feature>
<keyword evidence="1" id="KW-0472">Membrane</keyword>
<dbReference type="AlphaFoldDB" id="A0A9P4WK96"/>